<dbReference type="RefSeq" id="XP_009029186.1">
    <property type="nucleotide sequence ID" value="XM_009030938.1"/>
</dbReference>
<reference evidence="4" key="1">
    <citation type="submission" date="2012-12" db="EMBL/GenBank/DDBJ databases">
        <authorList>
            <person name="Hellsten U."/>
            <person name="Grimwood J."/>
            <person name="Chapman J.A."/>
            <person name="Shapiro H."/>
            <person name="Aerts A."/>
            <person name="Otillar R.P."/>
            <person name="Terry A.Y."/>
            <person name="Boore J.L."/>
            <person name="Simakov O."/>
            <person name="Marletaz F."/>
            <person name="Cho S.-J."/>
            <person name="Edsinger-Gonzales E."/>
            <person name="Havlak P."/>
            <person name="Kuo D.-H."/>
            <person name="Larsson T."/>
            <person name="Lv J."/>
            <person name="Arendt D."/>
            <person name="Savage R."/>
            <person name="Osoegawa K."/>
            <person name="de Jong P."/>
            <person name="Lindberg D.R."/>
            <person name="Seaver E.C."/>
            <person name="Weisblat D.A."/>
            <person name="Putnam N.H."/>
            <person name="Grigoriev I.V."/>
            <person name="Rokhsar D.S."/>
        </authorList>
    </citation>
    <scope>NUCLEOTIDE SEQUENCE</scope>
</reference>
<feature type="domain" description="HAT C-terminal dimerisation" evidence="1">
    <location>
        <begin position="6"/>
        <end position="50"/>
    </location>
</feature>
<evidence type="ECO:0000313" key="4">
    <source>
        <dbReference type="Proteomes" id="UP000015101"/>
    </source>
</evidence>
<gene>
    <name evidence="3" type="primary">20197293</name>
    <name evidence="2" type="ORF">HELRODRAFT_153339</name>
</gene>
<dbReference type="CTD" id="20197293"/>
<proteinExistence type="predicted"/>
<sequence>FPNVAHILTLMITNCSTERSFSQLKRVKNSCRSTMKQERLDSLSLLIIEADLLREINFDVVVKNFATLKSKK</sequence>
<dbReference type="HOGENOM" id="CLU_006175_9_0_1"/>
<dbReference type="InterPro" id="IPR008906">
    <property type="entry name" value="HATC_C_dom"/>
</dbReference>
<dbReference type="Pfam" id="PF05699">
    <property type="entry name" value="Dimer_Tnp_hAT"/>
    <property type="match status" value="1"/>
</dbReference>
<dbReference type="EMBL" id="KB097639">
    <property type="protein sequence ID" value="ESN92901.1"/>
    <property type="molecule type" value="Genomic_DNA"/>
</dbReference>
<protein>
    <recommendedName>
        <fullName evidence="1">HAT C-terminal dimerisation domain-containing protein</fullName>
    </recommendedName>
</protein>
<dbReference type="STRING" id="6412.T1EL43"/>
<dbReference type="GO" id="GO:0046983">
    <property type="term" value="F:protein dimerization activity"/>
    <property type="evidence" value="ECO:0007669"/>
    <property type="project" value="InterPro"/>
</dbReference>
<evidence type="ECO:0000313" key="2">
    <source>
        <dbReference type="EMBL" id="ESN92901.1"/>
    </source>
</evidence>
<evidence type="ECO:0000313" key="3">
    <source>
        <dbReference type="EnsemblMetazoa" id="HelroP153339"/>
    </source>
</evidence>
<dbReference type="KEGG" id="hro:HELRODRAFT_153339"/>
<dbReference type="AlphaFoldDB" id="T1EL43"/>
<evidence type="ECO:0000259" key="1">
    <source>
        <dbReference type="Pfam" id="PF05699"/>
    </source>
</evidence>
<keyword evidence="4" id="KW-1185">Reference proteome</keyword>
<dbReference type="GeneID" id="20197293"/>
<dbReference type="Proteomes" id="UP000015101">
    <property type="component" value="Unassembled WGS sequence"/>
</dbReference>
<organism evidence="3 4">
    <name type="scientific">Helobdella robusta</name>
    <name type="common">Californian leech</name>
    <dbReference type="NCBI Taxonomy" id="6412"/>
    <lineage>
        <taxon>Eukaryota</taxon>
        <taxon>Metazoa</taxon>
        <taxon>Spiralia</taxon>
        <taxon>Lophotrochozoa</taxon>
        <taxon>Annelida</taxon>
        <taxon>Clitellata</taxon>
        <taxon>Hirudinea</taxon>
        <taxon>Rhynchobdellida</taxon>
        <taxon>Glossiphoniidae</taxon>
        <taxon>Helobdella</taxon>
    </lineage>
</organism>
<dbReference type="PANTHER" id="PTHR45749">
    <property type="match status" value="1"/>
</dbReference>
<dbReference type="EnsemblMetazoa" id="HelroT153339">
    <property type="protein sequence ID" value="HelroP153339"/>
    <property type="gene ID" value="HelroG153339"/>
</dbReference>
<accession>T1EL43</accession>
<dbReference type="OrthoDB" id="10037933at2759"/>
<dbReference type="EMBL" id="AMQM01001921">
    <property type="status" value="NOT_ANNOTATED_CDS"/>
    <property type="molecule type" value="Genomic_DNA"/>
</dbReference>
<reference evidence="2 4" key="2">
    <citation type="journal article" date="2013" name="Nature">
        <title>Insights into bilaterian evolution from three spiralian genomes.</title>
        <authorList>
            <person name="Simakov O."/>
            <person name="Marletaz F."/>
            <person name="Cho S.J."/>
            <person name="Edsinger-Gonzales E."/>
            <person name="Havlak P."/>
            <person name="Hellsten U."/>
            <person name="Kuo D.H."/>
            <person name="Larsson T."/>
            <person name="Lv J."/>
            <person name="Arendt D."/>
            <person name="Savage R."/>
            <person name="Osoegawa K."/>
            <person name="de Jong P."/>
            <person name="Grimwood J."/>
            <person name="Chapman J.A."/>
            <person name="Shapiro H."/>
            <person name="Aerts A."/>
            <person name="Otillar R.P."/>
            <person name="Terry A.Y."/>
            <person name="Boore J.L."/>
            <person name="Grigoriev I.V."/>
            <person name="Lindberg D.R."/>
            <person name="Seaver E.C."/>
            <person name="Weisblat D.A."/>
            <person name="Putnam N.H."/>
            <person name="Rokhsar D.S."/>
        </authorList>
    </citation>
    <scope>NUCLEOTIDE SEQUENCE</scope>
</reference>
<reference evidence="3" key="3">
    <citation type="submission" date="2015-06" db="UniProtKB">
        <authorList>
            <consortium name="EnsemblMetazoa"/>
        </authorList>
    </citation>
    <scope>IDENTIFICATION</scope>
</reference>
<name>T1EL43_HELRO</name>
<dbReference type="InParanoid" id="T1EL43"/>
<dbReference type="PANTHER" id="PTHR45749:SF21">
    <property type="entry name" value="DUF4371 DOMAIN-CONTAINING PROTEIN"/>
    <property type="match status" value="1"/>
</dbReference>